<evidence type="ECO:0000313" key="2">
    <source>
        <dbReference type="Proteomes" id="UP000608579"/>
    </source>
</evidence>
<evidence type="ECO:0000313" key="1">
    <source>
        <dbReference type="EMBL" id="HIQ30256.1"/>
    </source>
</evidence>
<dbReference type="InterPro" id="IPR001602">
    <property type="entry name" value="UPF0047_YjbQ-like"/>
</dbReference>
<name>A0A832ZZJ5_CALS0</name>
<sequence length="40" mass="4442">HSITIPVVNGELELGTWQSIFCAEFDGPRRRSITVQVVGE</sequence>
<dbReference type="EMBL" id="DQVM01000130">
    <property type="protein sequence ID" value="HIQ30256.1"/>
    <property type="molecule type" value="Genomic_DNA"/>
</dbReference>
<accession>A0A832ZZJ5</accession>
<dbReference type="PROSITE" id="PS01314">
    <property type="entry name" value="UPF0047"/>
    <property type="match status" value="1"/>
</dbReference>
<dbReference type="Pfam" id="PF01894">
    <property type="entry name" value="YjbQ"/>
    <property type="match status" value="1"/>
</dbReference>
<dbReference type="Proteomes" id="UP000608579">
    <property type="component" value="Unassembled WGS sequence"/>
</dbReference>
<organism evidence="1 2">
    <name type="scientific">Caldiarchaeum subterraneum</name>
    <dbReference type="NCBI Taxonomy" id="311458"/>
    <lineage>
        <taxon>Archaea</taxon>
        <taxon>Nitrososphaerota</taxon>
        <taxon>Candidatus Caldarchaeales</taxon>
        <taxon>Candidatus Caldarchaeaceae</taxon>
        <taxon>Candidatus Caldarchaeum</taxon>
    </lineage>
</organism>
<gene>
    <name evidence="1" type="ORF">EYH45_06805</name>
</gene>
<protein>
    <submittedName>
        <fullName evidence="1">YjbQ family protein</fullName>
    </submittedName>
</protein>
<proteinExistence type="predicted"/>
<feature type="non-terminal residue" evidence="1">
    <location>
        <position position="1"/>
    </location>
</feature>
<dbReference type="SUPFAM" id="SSF111038">
    <property type="entry name" value="YjbQ-like"/>
    <property type="match status" value="1"/>
</dbReference>
<dbReference type="AlphaFoldDB" id="A0A832ZZJ5"/>
<dbReference type="InterPro" id="IPR035917">
    <property type="entry name" value="YjbQ-like_sf"/>
</dbReference>
<reference evidence="1" key="1">
    <citation type="journal article" date="2020" name="ISME J.">
        <title>Gammaproteobacteria mediating utilization of methyl-, sulfur- and petroleum organic compounds in deep ocean hydrothermal plumes.</title>
        <authorList>
            <person name="Zhou Z."/>
            <person name="Liu Y."/>
            <person name="Pan J."/>
            <person name="Cron B.R."/>
            <person name="Toner B.M."/>
            <person name="Anantharaman K."/>
            <person name="Breier J.A."/>
            <person name="Dick G.J."/>
            <person name="Li M."/>
        </authorList>
    </citation>
    <scope>NUCLEOTIDE SEQUENCE</scope>
    <source>
        <strain evidence="1">SZUA-1515</strain>
    </source>
</reference>
<comment type="caution">
    <text evidence="1">The sequence shown here is derived from an EMBL/GenBank/DDBJ whole genome shotgun (WGS) entry which is preliminary data.</text>
</comment>
<dbReference type="Gene3D" id="2.60.120.460">
    <property type="entry name" value="YjbQ-like"/>
    <property type="match status" value="1"/>
</dbReference>